<dbReference type="Gene3D" id="3.40.1360.10">
    <property type="match status" value="1"/>
</dbReference>
<organism evidence="2 3">
    <name type="scientific">Candidatus Viridilinea mediisalina</name>
    <dbReference type="NCBI Taxonomy" id="2024553"/>
    <lineage>
        <taxon>Bacteria</taxon>
        <taxon>Bacillati</taxon>
        <taxon>Chloroflexota</taxon>
        <taxon>Chloroflexia</taxon>
        <taxon>Chloroflexales</taxon>
        <taxon>Chloroflexineae</taxon>
        <taxon>Oscillochloridaceae</taxon>
        <taxon>Candidatus Viridilinea</taxon>
    </lineage>
</organism>
<comment type="caution">
    <text evidence="2">The sequence shown here is derived from an EMBL/GenBank/DDBJ whole genome shotgun (WGS) entry which is preliminary data.</text>
</comment>
<dbReference type="OrthoDB" id="186173at2"/>
<dbReference type="RefSeq" id="WP_097643860.1">
    <property type="nucleotide sequence ID" value="NZ_NQWI01000033.1"/>
</dbReference>
<accession>A0A2A6RJY5</accession>
<evidence type="ECO:0000313" key="2">
    <source>
        <dbReference type="EMBL" id="PDW03332.1"/>
    </source>
</evidence>
<reference evidence="3" key="1">
    <citation type="submission" date="2017-08" db="EMBL/GenBank/DDBJ databases">
        <authorList>
            <person name="Grouzdev D.S."/>
            <person name="Gaisin V.A."/>
            <person name="Rysina M.S."/>
            <person name="Gorlenko V.M."/>
        </authorList>
    </citation>
    <scope>NUCLEOTIDE SEQUENCE [LARGE SCALE GENOMIC DNA]</scope>
    <source>
        <strain evidence="3">Kir15-3F</strain>
    </source>
</reference>
<proteinExistence type="predicted"/>
<sequence>MMSVHLAPATQTILHTLLDRVEQRGRQRVVRVRLSKAQHSAYFSPEESEPRIETNRALQALAAAGVLRLHWRKWEEGNWLDAVDLVLERADELYTLLARQPRSAQTNELLALLNAEQPHAGWHGTFLAWAQHQLETGRSPAPLLLGDSAHNRDLLRLVAALAQQREPVLERTLSSRLFGDSKRLESLRGACLSILRRHDPEAAAFTGDDGALLRAHGIERVPEYVPLAGPLRLAQPGTDEHQPACELELRHFHPAVALSAATLRSSGVAACAAHAIVTVENMTSFNELLAVRPPELLVLYTGGFASPAVIGLLRAIRAQHPTLPYWHWGDLDVGGLRILRHLRSQLGAVGCLAMDAATLRAHQPQSKPLNTSEREALIMLRADALLSDCDELIGAMLELGCKLEQEAVGGAMAHQEIL</sequence>
<dbReference type="Pfam" id="PF09983">
    <property type="entry name" value="JetD_C"/>
    <property type="match status" value="1"/>
</dbReference>
<name>A0A2A6RJY5_9CHLR</name>
<gene>
    <name evidence="2" type="ORF">CJ255_09465</name>
</gene>
<keyword evidence="3" id="KW-1185">Reference proteome</keyword>
<dbReference type="InterPro" id="IPR024534">
    <property type="entry name" value="JetD_C"/>
</dbReference>
<feature type="domain" description="Wadjet protein JetD C-terminal" evidence="1">
    <location>
        <begin position="262"/>
        <end position="415"/>
    </location>
</feature>
<dbReference type="AlphaFoldDB" id="A0A2A6RJY5"/>
<dbReference type="Proteomes" id="UP000220527">
    <property type="component" value="Unassembled WGS sequence"/>
</dbReference>
<evidence type="ECO:0000259" key="1">
    <source>
        <dbReference type="Pfam" id="PF09983"/>
    </source>
</evidence>
<dbReference type="EMBL" id="NQWI01000033">
    <property type="protein sequence ID" value="PDW03332.1"/>
    <property type="molecule type" value="Genomic_DNA"/>
</dbReference>
<evidence type="ECO:0000313" key="3">
    <source>
        <dbReference type="Proteomes" id="UP000220527"/>
    </source>
</evidence>
<protein>
    <recommendedName>
        <fullName evidence="1">Wadjet protein JetD C-terminal domain-containing protein</fullName>
    </recommendedName>
</protein>